<comment type="subunit">
    <text evidence="2">Heterodimer of SbcC and SbcD.</text>
</comment>
<name>A0A1T4QU93_9FIRM</name>
<evidence type="ECO:0000256" key="2">
    <source>
        <dbReference type="ARBA" id="ARBA00011322"/>
    </source>
</evidence>
<dbReference type="SUPFAM" id="SSF52540">
    <property type="entry name" value="P-loop containing nucleoside triphosphate hydrolases"/>
    <property type="match status" value="1"/>
</dbReference>
<protein>
    <recommendedName>
        <fullName evidence="3">Nuclease SbcCD subunit C</fullName>
    </recommendedName>
</protein>
<evidence type="ECO:0000313" key="7">
    <source>
        <dbReference type="Proteomes" id="UP000189933"/>
    </source>
</evidence>
<dbReference type="Pfam" id="PF13175">
    <property type="entry name" value="AAA_15"/>
    <property type="match status" value="1"/>
</dbReference>
<evidence type="ECO:0000313" key="6">
    <source>
        <dbReference type="EMBL" id="SKA07369.1"/>
    </source>
</evidence>
<dbReference type="Proteomes" id="UP000189933">
    <property type="component" value="Unassembled WGS sequence"/>
</dbReference>
<dbReference type="EMBL" id="FUXM01000022">
    <property type="protein sequence ID" value="SKA07369.1"/>
    <property type="molecule type" value="Genomic_DNA"/>
</dbReference>
<dbReference type="PANTHER" id="PTHR32114">
    <property type="entry name" value="ABC TRANSPORTER ABCH.3"/>
    <property type="match status" value="1"/>
</dbReference>
<feature type="coiled-coil region" evidence="4">
    <location>
        <begin position="360"/>
        <end position="404"/>
    </location>
</feature>
<reference evidence="7" key="1">
    <citation type="submission" date="2017-02" db="EMBL/GenBank/DDBJ databases">
        <authorList>
            <person name="Varghese N."/>
            <person name="Submissions S."/>
        </authorList>
    </citation>
    <scope>NUCLEOTIDE SEQUENCE [LARGE SCALE GENOMIC DNA]</scope>
    <source>
        <strain evidence="7">DSM 16521</strain>
    </source>
</reference>
<sequence length="441" mass="51054">MRYLREVMIENFQSHQYTRLELSPELNVIVGPSDQGKSAIMRAIRWVLFNEPRGTDFIRVGTQEARVTLIWSDGSRVTRERSLRRNRYIIEKTGEEPVILEGFGQEVPVEVRQLSGVEPLQIDENTCLYLHLGQQLEGPFLLEGSGIGQLRAKAIGRLSGVHLLDAAQRSLVSDVNRLQQTERRLGEEKERLEEQLQSYSHLPDLLARLQETQIQASRLDEMEKDRTYLEQLITEWQDVEQRLATGRTYIEQISAGIDAKPLLVEAEKKAEEYQRVSLLQREWERLRQELAGQEKILQSTAKTGQLLSLWDQGINLQSQYQELHRVWEEWQRLQGALGRLEGELRPLSQVEEARALWSELQQKQERARLLEELLTHWQELVRQEQTLLAELKQQQEKIQSLVGEYVANLKKLGSCPTCLQPLPEAVMESIAAELSREKEVI</sequence>
<evidence type="ECO:0000256" key="3">
    <source>
        <dbReference type="ARBA" id="ARBA00013368"/>
    </source>
</evidence>
<dbReference type="AlphaFoldDB" id="A0A1T4QU93"/>
<evidence type="ECO:0000256" key="1">
    <source>
        <dbReference type="ARBA" id="ARBA00006930"/>
    </source>
</evidence>
<keyword evidence="7" id="KW-1185">Reference proteome</keyword>
<dbReference type="RefSeq" id="WP_078665844.1">
    <property type="nucleotide sequence ID" value="NZ_FUXM01000022.1"/>
</dbReference>
<dbReference type="PANTHER" id="PTHR32114:SF2">
    <property type="entry name" value="ABC TRANSPORTER ABCH.3"/>
    <property type="match status" value="1"/>
</dbReference>
<feature type="coiled-coil region" evidence="4">
    <location>
        <begin position="175"/>
        <end position="202"/>
    </location>
</feature>
<comment type="similarity">
    <text evidence="1">Belongs to the SMC family. SbcC subfamily.</text>
</comment>
<feature type="domain" description="Endonuclease GajA/Old nuclease/RecF-like AAA" evidence="5">
    <location>
        <begin position="4"/>
        <end position="51"/>
    </location>
</feature>
<evidence type="ECO:0000259" key="5">
    <source>
        <dbReference type="Pfam" id="PF13175"/>
    </source>
</evidence>
<accession>A0A1T4QU93</accession>
<dbReference type="Gene3D" id="3.40.50.300">
    <property type="entry name" value="P-loop containing nucleotide triphosphate hydrolases"/>
    <property type="match status" value="1"/>
</dbReference>
<proteinExistence type="inferred from homology"/>
<dbReference type="OrthoDB" id="267455at2"/>
<evidence type="ECO:0000256" key="4">
    <source>
        <dbReference type="SAM" id="Coils"/>
    </source>
</evidence>
<dbReference type="InterPro" id="IPR041685">
    <property type="entry name" value="AAA_GajA/Old/RecF-like"/>
</dbReference>
<keyword evidence="4" id="KW-0175">Coiled coil</keyword>
<organism evidence="6 7">
    <name type="scientific">Carboxydocella sporoproducens DSM 16521</name>
    <dbReference type="NCBI Taxonomy" id="1121270"/>
    <lineage>
        <taxon>Bacteria</taxon>
        <taxon>Bacillati</taxon>
        <taxon>Bacillota</taxon>
        <taxon>Clostridia</taxon>
        <taxon>Eubacteriales</taxon>
        <taxon>Clostridiales Family XVI. Incertae Sedis</taxon>
        <taxon>Carboxydocella</taxon>
    </lineage>
</organism>
<gene>
    <name evidence="6" type="ORF">SAMN02745885_01804</name>
</gene>
<dbReference type="InterPro" id="IPR027417">
    <property type="entry name" value="P-loop_NTPase"/>
</dbReference>